<organism evidence="1 2">
    <name type="scientific">Sulfurovum riftiae</name>
    <dbReference type="NCBI Taxonomy" id="1630136"/>
    <lineage>
        <taxon>Bacteria</taxon>
        <taxon>Pseudomonadati</taxon>
        <taxon>Campylobacterota</taxon>
        <taxon>Epsilonproteobacteria</taxon>
        <taxon>Campylobacterales</taxon>
        <taxon>Sulfurovaceae</taxon>
        <taxon>Sulfurovum</taxon>
    </lineage>
</organism>
<evidence type="ECO:0000313" key="2">
    <source>
        <dbReference type="Proteomes" id="UP000075359"/>
    </source>
</evidence>
<comment type="caution">
    <text evidence="1">The sequence shown here is derived from an EMBL/GenBank/DDBJ whole genome shotgun (WGS) entry which is preliminary data.</text>
</comment>
<keyword evidence="2" id="KW-1185">Reference proteome</keyword>
<name>A0A151CJ98_9BACT</name>
<evidence type="ECO:0000313" key="1">
    <source>
        <dbReference type="EMBL" id="KYJ87605.1"/>
    </source>
</evidence>
<dbReference type="Proteomes" id="UP000075359">
    <property type="component" value="Unassembled WGS sequence"/>
</dbReference>
<reference evidence="1 2" key="1">
    <citation type="submission" date="2015-11" db="EMBL/GenBank/DDBJ databases">
        <title>Draft genome of Sulfurovum riftiae 1812E, a member of the Epsilonproteobacteria isolated from the tube of the deep-sea hydrothermal vent tubewom Riftia pachyptila.</title>
        <authorList>
            <person name="Vetriani C."/>
            <person name="Giovannelli D."/>
        </authorList>
    </citation>
    <scope>NUCLEOTIDE SEQUENCE [LARGE SCALE GENOMIC DNA]</scope>
    <source>
        <strain evidence="1 2">1812E</strain>
    </source>
</reference>
<accession>A0A151CJ98</accession>
<sequence>MKWYEMKTLNDTLNALQRKMFEYYMAYRSGRISQNEYLFKVRSIDKQIDRIELSVLRRLKFESS</sequence>
<protein>
    <submittedName>
        <fullName evidence="1">Uncharacterized protein</fullName>
    </submittedName>
</protein>
<gene>
    <name evidence="1" type="ORF">AS592_10915</name>
</gene>
<dbReference type="EMBL" id="LNKT01000001">
    <property type="protein sequence ID" value="KYJ87605.1"/>
    <property type="molecule type" value="Genomic_DNA"/>
</dbReference>
<proteinExistence type="predicted"/>
<dbReference type="AlphaFoldDB" id="A0A151CJ98"/>
<dbReference type="STRING" id="1630136.AS592_10915"/>